<evidence type="ECO:0000313" key="3">
    <source>
        <dbReference type="Proteomes" id="UP000215224"/>
    </source>
</evidence>
<proteinExistence type="predicted"/>
<feature type="coiled-coil region" evidence="1">
    <location>
        <begin position="30"/>
        <end position="64"/>
    </location>
</feature>
<dbReference type="RefSeq" id="WP_066411534.1">
    <property type="nucleotide sequence ID" value="NZ_CP018866.1"/>
</dbReference>
<dbReference type="AlphaFoldDB" id="A0A223KP30"/>
<dbReference type="PROSITE" id="PS51257">
    <property type="entry name" value="PROKAR_LIPOPROTEIN"/>
    <property type="match status" value="1"/>
</dbReference>
<name>A0A223KP30_9BACI</name>
<sequence>MKGRKIRLFLFSLIFVFIFVGCTKKEEASLSVSDEKISELENKMTKLEEELYKQQAIKEETKELIAKVQDYDELKISIQMLEESYLYVMNQNYVLDRLLQHTTSFKTAMLNSAKLKDDSLSINITYMDKVTDDEAPNGFRLIETSEGTKDILIKEGVPILLQENPGMLMEATWEHVVDHRGFLQLFEKDGEVIFILESYIP</sequence>
<keyword evidence="1" id="KW-0175">Coiled coil</keyword>
<organism evidence="2 3">
    <name type="scientific">Sutcliffiella cohnii</name>
    <dbReference type="NCBI Taxonomy" id="33932"/>
    <lineage>
        <taxon>Bacteria</taxon>
        <taxon>Bacillati</taxon>
        <taxon>Bacillota</taxon>
        <taxon>Bacilli</taxon>
        <taxon>Bacillales</taxon>
        <taxon>Bacillaceae</taxon>
        <taxon>Sutcliffiella</taxon>
    </lineage>
</organism>
<accession>A0A223KP30</accession>
<reference evidence="2 3" key="1">
    <citation type="submission" date="2016-12" db="EMBL/GenBank/DDBJ databases">
        <title>The whole genome sequencing and assembly of Bacillus cohnii DSM 6307T strain.</title>
        <authorList>
            <person name="Lee Y.-J."/>
            <person name="Yi H."/>
            <person name="Bahn Y.-S."/>
            <person name="Kim J.F."/>
            <person name="Lee D.-W."/>
        </authorList>
    </citation>
    <scope>NUCLEOTIDE SEQUENCE [LARGE SCALE GENOMIC DNA]</scope>
    <source>
        <strain evidence="2 3">DSM 6307</strain>
    </source>
</reference>
<dbReference type="Proteomes" id="UP000215224">
    <property type="component" value="Chromosome"/>
</dbReference>
<dbReference type="KEGG" id="bcoh:BC6307_07915"/>
<keyword evidence="3" id="KW-1185">Reference proteome</keyword>
<evidence type="ECO:0000256" key="1">
    <source>
        <dbReference type="SAM" id="Coils"/>
    </source>
</evidence>
<evidence type="ECO:0000313" key="2">
    <source>
        <dbReference type="EMBL" id="AST91209.1"/>
    </source>
</evidence>
<dbReference type="EMBL" id="CP018866">
    <property type="protein sequence ID" value="AST91209.1"/>
    <property type="molecule type" value="Genomic_DNA"/>
</dbReference>
<protein>
    <submittedName>
        <fullName evidence="2">Uncharacterized protein</fullName>
    </submittedName>
</protein>
<gene>
    <name evidence="2" type="ORF">BC6307_07915</name>
</gene>